<feature type="transmembrane region" description="Helical" evidence="1">
    <location>
        <begin position="26"/>
        <end position="46"/>
    </location>
</feature>
<sequence length="122" mass="13803">MNKYDQISFYPPRIATGLLTLLVMRVIYIIKALQIIVAVVVLFRLINIGKFCENRRVHSRGECLGTMKLAIPPLNTDLSLRDAERSLKTGAEPDRHRRMSVVSDCMIVITDEICEGFIQVAV</sequence>
<dbReference type="Proteomes" id="UP000271889">
    <property type="component" value="Unassembled WGS sequence"/>
</dbReference>
<evidence type="ECO:0000313" key="2">
    <source>
        <dbReference type="EMBL" id="VDK55240.1"/>
    </source>
</evidence>
<keyword evidence="1" id="KW-1133">Transmembrane helix</keyword>
<dbReference type="AlphaFoldDB" id="A0A3P6RKP3"/>
<organism evidence="2 3">
    <name type="scientific">Cylicostephanus goldi</name>
    <name type="common">Nematode worm</name>
    <dbReference type="NCBI Taxonomy" id="71465"/>
    <lineage>
        <taxon>Eukaryota</taxon>
        <taxon>Metazoa</taxon>
        <taxon>Ecdysozoa</taxon>
        <taxon>Nematoda</taxon>
        <taxon>Chromadorea</taxon>
        <taxon>Rhabditida</taxon>
        <taxon>Rhabditina</taxon>
        <taxon>Rhabditomorpha</taxon>
        <taxon>Strongyloidea</taxon>
        <taxon>Strongylidae</taxon>
        <taxon>Cylicostephanus</taxon>
    </lineage>
</organism>
<keyword evidence="3" id="KW-1185">Reference proteome</keyword>
<dbReference type="OrthoDB" id="5865829at2759"/>
<proteinExistence type="predicted"/>
<reference evidence="2 3" key="1">
    <citation type="submission" date="2018-11" db="EMBL/GenBank/DDBJ databases">
        <authorList>
            <consortium name="Pathogen Informatics"/>
        </authorList>
    </citation>
    <scope>NUCLEOTIDE SEQUENCE [LARGE SCALE GENOMIC DNA]</scope>
</reference>
<keyword evidence="1" id="KW-0472">Membrane</keyword>
<evidence type="ECO:0000313" key="3">
    <source>
        <dbReference type="Proteomes" id="UP000271889"/>
    </source>
</evidence>
<gene>
    <name evidence="2" type="ORF">CGOC_LOCUS3254</name>
</gene>
<protein>
    <submittedName>
        <fullName evidence="2">Uncharacterized protein</fullName>
    </submittedName>
</protein>
<accession>A0A3P6RKP3</accession>
<name>A0A3P6RKP3_CYLGO</name>
<evidence type="ECO:0000256" key="1">
    <source>
        <dbReference type="SAM" id="Phobius"/>
    </source>
</evidence>
<dbReference type="EMBL" id="UYRV01008116">
    <property type="protein sequence ID" value="VDK55240.1"/>
    <property type="molecule type" value="Genomic_DNA"/>
</dbReference>
<keyword evidence="1" id="KW-0812">Transmembrane</keyword>